<reference evidence="1" key="1">
    <citation type="submission" date="2018-02" db="EMBL/GenBank/DDBJ databases">
        <title>Rhizophora mucronata_Transcriptome.</title>
        <authorList>
            <person name="Meera S.P."/>
            <person name="Sreeshan A."/>
            <person name="Augustine A."/>
        </authorList>
    </citation>
    <scope>NUCLEOTIDE SEQUENCE</scope>
    <source>
        <tissue evidence="1">Leaf</tissue>
    </source>
</reference>
<dbReference type="AlphaFoldDB" id="A0A2P2PRY9"/>
<protein>
    <submittedName>
        <fullName evidence="1">Uncharacterized protein</fullName>
    </submittedName>
</protein>
<name>A0A2P2PRY9_RHIMU</name>
<dbReference type="EMBL" id="GGEC01076981">
    <property type="protein sequence ID" value="MBX57465.1"/>
    <property type="molecule type" value="Transcribed_RNA"/>
</dbReference>
<proteinExistence type="predicted"/>
<evidence type="ECO:0000313" key="1">
    <source>
        <dbReference type="EMBL" id="MBX57465.1"/>
    </source>
</evidence>
<organism evidence="1">
    <name type="scientific">Rhizophora mucronata</name>
    <name type="common">Asiatic mangrove</name>
    <dbReference type="NCBI Taxonomy" id="61149"/>
    <lineage>
        <taxon>Eukaryota</taxon>
        <taxon>Viridiplantae</taxon>
        <taxon>Streptophyta</taxon>
        <taxon>Embryophyta</taxon>
        <taxon>Tracheophyta</taxon>
        <taxon>Spermatophyta</taxon>
        <taxon>Magnoliopsida</taxon>
        <taxon>eudicotyledons</taxon>
        <taxon>Gunneridae</taxon>
        <taxon>Pentapetalae</taxon>
        <taxon>rosids</taxon>
        <taxon>fabids</taxon>
        <taxon>Malpighiales</taxon>
        <taxon>Rhizophoraceae</taxon>
        <taxon>Rhizophora</taxon>
    </lineage>
</organism>
<sequence>MQKLKARRFGSVSPILLGIVPHNWFEAKPKKTSEDMLYIEDGTVPVRLFIVRSRNFKF</sequence>
<accession>A0A2P2PRY9</accession>